<organism evidence="2 3">
    <name type="scientific">Ustilaginoidea virens</name>
    <name type="common">Rice false smut fungus</name>
    <name type="synonym">Villosiclava virens</name>
    <dbReference type="NCBI Taxonomy" id="1159556"/>
    <lineage>
        <taxon>Eukaryota</taxon>
        <taxon>Fungi</taxon>
        <taxon>Dikarya</taxon>
        <taxon>Ascomycota</taxon>
        <taxon>Pezizomycotina</taxon>
        <taxon>Sordariomycetes</taxon>
        <taxon>Hypocreomycetidae</taxon>
        <taxon>Hypocreales</taxon>
        <taxon>Clavicipitaceae</taxon>
        <taxon>Ustilaginoidea</taxon>
    </lineage>
</organism>
<reference evidence="3" key="1">
    <citation type="journal article" date="2016" name="Genome Announc.">
        <title>Genome sequence of Ustilaginoidea virens IPU010, a rice pathogenic fungus causing false smut.</title>
        <authorList>
            <person name="Kumagai T."/>
            <person name="Ishii T."/>
            <person name="Terai G."/>
            <person name="Umemura M."/>
            <person name="Machida M."/>
            <person name="Asai K."/>
        </authorList>
    </citation>
    <scope>NUCLEOTIDE SEQUENCE [LARGE SCALE GENOMIC DNA]</scope>
    <source>
        <strain evidence="3">IPU010</strain>
    </source>
</reference>
<name>A0A1B5KR26_USTVR</name>
<evidence type="ECO:0000313" key="3">
    <source>
        <dbReference type="Proteomes" id="UP000054053"/>
    </source>
</evidence>
<dbReference type="Proteomes" id="UP000054053">
    <property type="component" value="Unassembled WGS sequence"/>
</dbReference>
<evidence type="ECO:0000256" key="1">
    <source>
        <dbReference type="SAM" id="MobiDB-lite"/>
    </source>
</evidence>
<gene>
    <name evidence="2" type="ORF">UVI_02025210</name>
</gene>
<dbReference type="AlphaFoldDB" id="A0A1B5KR26"/>
<evidence type="ECO:0000313" key="2">
    <source>
        <dbReference type="EMBL" id="GAO13165.1"/>
    </source>
</evidence>
<accession>A0A1B5KR26</accession>
<comment type="caution">
    <text evidence="2">The sequence shown here is derived from an EMBL/GenBank/DDBJ whole genome shotgun (WGS) entry which is preliminary data.</text>
</comment>
<feature type="region of interest" description="Disordered" evidence="1">
    <location>
        <begin position="22"/>
        <end position="51"/>
    </location>
</feature>
<sequence length="100" mass="10813">MVGCLQFVPVPDRDVFQNDAVETRDTRSLSPAGQGLRQGCMGRPTPTTQTNSFVSADAAIGIPGRNPFKTRGSREHLTQGKLESPEAPFILDRFNPGAVE</sequence>
<feature type="region of interest" description="Disordered" evidence="1">
    <location>
        <begin position="64"/>
        <end position="84"/>
    </location>
</feature>
<dbReference type="EMBL" id="BBTG02000010">
    <property type="protein sequence ID" value="GAO13165.1"/>
    <property type="molecule type" value="Genomic_DNA"/>
</dbReference>
<proteinExistence type="predicted"/>
<protein>
    <submittedName>
        <fullName evidence="2">Uncharacterized protein</fullName>
    </submittedName>
</protein>